<gene>
    <name evidence="1" type="ORF">SAMN05216205_4855</name>
</gene>
<name>A0ABY0YBY0_9PSED</name>
<organism evidence="1 2">
    <name type="scientific">Pseudomonas mohnii</name>
    <dbReference type="NCBI Taxonomy" id="395600"/>
    <lineage>
        <taxon>Bacteria</taxon>
        <taxon>Pseudomonadati</taxon>
        <taxon>Pseudomonadota</taxon>
        <taxon>Gammaproteobacteria</taxon>
        <taxon>Pseudomonadales</taxon>
        <taxon>Pseudomonadaceae</taxon>
        <taxon>Pseudomonas</taxon>
    </lineage>
</organism>
<keyword evidence="2" id="KW-1185">Reference proteome</keyword>
<comment type="caution">
    <text evidence="1">The sequence shown here is derived from an EMBL/GenBank/DDBJ whole genome shotgun (WGS) entry which is preliminary data.</text>
</comment>
<evidence type="ECO:0000313" key="2">
    <source>
        <dbReference type="Proteomes" id="UP000199665"/>
    </source>
</evidence>
<accession>A0ABY0YBY0</accession>
<dbReference type="Proteomes" id="UP000199665">
    <property type="component" value="Unassembled WGS sequence"/>
</dbReference>
<dbReference type="EMBL" id="FNRV01000001">
    <property type="protein sequence ID" value="SED30446.1"/>
    <property type="molecule type" value="Genomic_DNA"/>
</dbReference>
<sequence>MGAFLLPEISRNASSSVGASLLAKDANTPLVFRHYASALSTFASKLAPTGHVSDFRA</sequence>
<evidence type="ECO:0000313" key="1">
    <source>
        <dbReference type="EMBL" id="SED30446.1"/>
    </source>
</evidence>
<proteinExistence type="predicted"/>
<reference evidence="1 2" key="1">
    <citation type="submission" date="2016-10" db="EMBL/GenBank/DDBJ databases">
        <authorList>
            <person name="Varghese N."/>
            <person name="Submissions S."/>
        </authorList>
    </citation>
    <scope>NUCLEOTIDE SEQUENCE [LARGE SCALE GENOMIC DNA]</scope>
    <source>
        <strain evidence="1 2">DSM 18327</strain>
    </source>
</reference>
<protein>
    <submittedName>
        <fullName evidence="1">Uncharacterized protein</fullName>
    </submittedName>
</protein>